<accession>E7RUD1</accession>
<proteinExistence type="predicted"/>
<dbReference type="HOGENOM" id="CLU_3062941_0_0_4"/>
<reference evidence="2 3" key="1">
    <citation type="submission" date="2010-12" db="EMBL/GenBank/DDBJ databases">
        <authorList>
            <person name="Muzny D."/>
            <person name="Qin X."/>
            <person name="Deng J."/>
            <person name="Jiang H."/>
            <person name="Liu Y."/>
            <person name="Qu J."/>
            <person name="Song X.-Z."/>
            <person name="Zhang L."/>
            <person name="Thornton R."/>
            <person name="Coyle M."/>
            <person name="Francisco L."/>
            <person name="Jackson L."/>
            <person name="Javaid M."/>
            <person name="Korchina V."/>
            <person name="Kovar C."/>
            <person name="Mata R."/>
            <person name="Mathew T."/>
            <person name="Ngo R."/>
            <person name="Nguyen L."/>
            <person name="Nguyen N."/>
            <person name="Okwuonu G."/>
            <person name="Ongeri F."/>
            <person name="Pham C."/>
            <person name="Simmons D."/>
            <person name="Wilczek-Boney K."/>
            <person name="Hale W."/>
            <person name="Jakkamsetti A."/>
            <person name="Pham P."/>
            <person name="Ruth R."/>
            <person name="San Lucas F."/>
            <person name="Warren J."/>
            <person name="Zhang J."/>
            <person name="Zhao Z."/>
            <person name="Zhou C."/>
            <person name="Zhu D."/>
            <person name="Lee S."/>
            <person name="Bess C."/>
            <person name="Blankenburg K."/>
            <person name="Forbes L."/>
            <person name="Fu Q."/>
            <person name="Gubbala S."/>
            <person name="Hirani K."/>
            <person name="Jayaseelan J.C."/>
            <person name="Lara F."/>
            <person name="Munidasa M."/>
            <person name="Palculict T."/>
            <person name="Patil S."/>
            <person name="Pu L.-L."/>
            <person name="Saada N."/>
            <person name="Tang L."/>
            <person name="Weissenberger G."/>
            <person name="Zhu Y."/>
            <person name="Hemphill L."/>
            <person name="Shang Y."/>
            <person name="Youmans B."/>
            <person name="Ayvaz T."/>
            <person name="Ross M."/>
            <person name="Santibanez J."/>
            <person name="Aqrawi P."/>
            <person name="Gross S."/>
            <person name="Joshi V."/>
            <person name="Fowler G."/>
            <person name="Nazareth L."/>
            <person name="Reid J."/>
            <person name="Worley K."/>
            <person name="Petrosino J."/>
            <person name="Highlander S."/>
            <person name="Gibbs R."/>
        </authorList>
    </citation>
    <scope>NUCLEOTIDE SEQUENCE [LARGE SCALE GENOMIC DNA]</scope>
    <source>
        <strain evidence="2 3">ATCC 51599</strain>
    </source>
</reference>
<feature type="region of interest" description="Disordered" evidence="1">
    <location>
        <begin position="1"/>
        <end position="53"/>
    </location>
</feature>
<evidence type="ECO:0000256" key="1">
    <source>
        <dbReference type="SAM" id="MobiDB-lite"/>
    </source>
</evidence>
<dbReference type="EMBL" id="AEQP01000001">
    <property type="protein sequence ID" value="EFV95914.1"/>
    <property type="molecule type" value="Genomic_DNA"/>
</dbReference>
<name>E7RUD1_9BURK</name>
<gene>
    <name evidence="2" type="ORF">HMPREF0551_0097</name>
</gene>
<dbReference type="AlphaFoldDB" id="E7RUD1"/>
<organism evidence="2 3">
    <name type="scientific">Lautropia mirabilis ATCC 51599</name>
    <dbReference type="NCBI Taxonomy" id="887898"/>
    <lineage>
        <taxon>Bacteria</taxon>
        <taxon>Pseudomonadati</taxon>
        <taxon>Pseudomonadota</taxon>
        <taxon>Betaproteobacteria</taxon>
        <taxon>Burkholderiales</taxon>
        <taxon>Burkholderiaceae</taxon>
        <taxon>Lautropia</taxon>
    </lineage>
</organism>
<sequence length="53" mass="5524">MKTKAPPSGWTAVDPAGREKGPDRRKAEPKENPGAPRGCGNAGNPLHEPFSTG</sequence>
<protein>
    <submittedName>
        <fullName evidence="2">Uncharacterized protein</fullName>
    </submittedName>
</protein>
<dbReference type="Proteomes" id="UP000011021">
    <property type="component" value="Unassembled WGS sequence"/>
</dbReference>
<feature type="compositionally biased region" description="Basic and acidic residues" evidence="1">
    <location>
        <begin position="16"/>
        <end position="31"/>
    </location>
</feature>
<evidence type="ECO:0000313" key="2">
    <source>
        <dbReference type="EMBL" id="EFV95914.1"/>
    </source>
</evidence>
<evidence type="ECO:0000313" key="3">
    <source>
        <dbReference type="Proteomes" id="UP000011021"/>
    </source>
</evidence>
<dbReference type="STRING" id="887898.HMPREF0551_0097"/>
<comment type="caution">
    <text evidence="2">The sequence shown here is derived from an EMBL/GenBank/DDBJ whole genome shotgun (WGS) entry which is preliminary data.</text>
</comment>
<keyword evidence="3" id="KW-1185">Reference proteome</keyword>